<name>F2ALB2_RHOBT</name>
<gene>
    <name evidence="2" type="ORF">RBWH47_04570</name>
</gene>
<dbReference type="InterPro" id="IPR056101">
    <property type="entry name" value="DUF7684"/>
</dbReference>
<protein>
    <recommendedName>
        <fullName evidence="1">DUF7684 domain-containing protein</fullName>
    </recommendedName>
</protein>
<comment type="caution">
    <text evidence="2">The sequence shown here is derived from an EMBL/GenBank/DDBJ whole genome shotgun (WGS) entry which is preliminary data.</text>
</comment>
<evidence type="ECO:0000313" key="3">
    <source>
        <dbReference type="Proteomes" id="UP000006222"/>
    </source>
</evidence>
<reference evidence="2 3" key="1">
    <citation type="journal article" date="2013" name="Mar. Genomics">
        <title>Expression of sulfatases in Rhodopirellula baltica and the diversity of sulfatases in the genus Rhodopirellula.</title>
        <authorList>
            <person name="Wegner C.E."/>
            <person name="Richter-Heitmann T."/>
            <person name="Klindworth A."/>
            <person name="Klockow C."/>
            <person name="Richter M."/>
            <person name="Achstetter T."/>
            <person name="Glockner F.O."/>
            <person name="Harder J."/>
        </authorList>
    </citation>
    <scope>NUCLEOTIDE SEQUENCE [LARGE SCALE GENOMIC DNA]</scope>
    <source>
        <strain evidence="2 3">WH47</strain>
    </source>
</reference>
<dbReference type="AlphaFoldDB" id="F2ALB2"/>
<dbReference type="EMBL" id="AFAR01000018">
    <property type="protein sequence ID" value="EGF29588.1"/>
    <property type="molecule type" value="Genomic_DNA"/>
</dbReference>
<accession>F2ALB2</accession>
<dbReference type="Pfam" id="PF24733">
    <property type="entry name" value="DUF7684"/>
    <property type="match status" value="1"/>
</dbReference>
<sequence>MRLIAQQGDRRFWFLRLKPPYDTAIPDFGTPFVAIVLACDPTIAPDIQAAISAELVAKDCRYVLAWGVDPSSWDDSVDWAFIATDPEFNPPNDRMVMTTCHDDETIDDVICFALRSTNFGLHKFHDYLALMIGNSSEIESDVLSAIRSKLITP</sequence>
<evidence type="ECO:0000259" key="1">
    <source>
        <dbReference type="Pfam" id="PF24733"/>
    </source>
</evidence>
<dbReference type="Proteomes" id="UP000006222">
    <property type="component" value="Unassembled WGS sequence"/>
</dbReference>
<feature type="domain" description="DUF7684" evidence="1">
    <location>
        <begin position="29"/>
        <end position="144"/>
    </location>
</feature>
<dbReference type="RefSeq" id="WP_007324429.1">
    <property type="nucleotide sequence ID" value="NZ_AFAR01000018.1"/>
</dbReference>
<evidence type="ECO:0000313" key="2">
    <source>
        <dbReference type="EMBL" id="EGF29588.1"/>
    </source>
</evidence>
<organism evidence="2 3">
    <name type="scientific">Rhodopirellula baltica WH47</name>
    <dbReference type="NCBI Taxonomy" id="991778"/>
    <lineage>
        <taxon>Bacteria</taxon>
        <taxon>Pseudomonadati</taxon>
        <taxon>Planctomycetota</taxon>
        <taxon>Planctomycetia</taxon>
        <taxon>Pirellulales</taxon>
        <taxon>Pirellulaceae</taxon>
        <taxon>Rhodopirellula</taxon>
    </lineage>
</organism>
<proteinExistence type="predicted"/>